<proteinExistence type="inferred from homology"/>
<evidence type="ECO:0000256" key="1">
    <source>
        <dbReference type="ARBA" id="ARBA00004651"/>
    </source>
</evidence>
<accession>A0ABU3ARJ4</accession>
<evidence type="ECO:0000256" key="2">
    <source>
        <dbReference type="ARBA" id="ARBA00022475"/>
    </source>
</evidence>
<feature type="compositionally biased region" description="Low complexity" evidence="7">
    <location>
        <begin position="672"/>
        <end position="689"/>
    </location>
</feature>
<keyword evidence="11" id="KW-1185">Reference proteome</keyword>
<dbReference type="RefSeq" id="WP_311574876.1">
    <property type="nucleotide sequence ID" value="NZ_JAVRFH010000022.1"/>
</dbReference>
<evidence type="ECO:0000256" key="3">
    <source>
        <dbReference type="ARBA" id="ARBA00022692"/>
    </source>
</evidence>
<evidence type="ECO:0000256" key="8">
    <source>
        <dbReference type="SAM" id="Phobius"/>
    </source>
</evidence>
<feature type="transmembrane region" description="Helical" evidence="8">
    <location>
        <begin position="403"/>
        <end position="428"/>
    </location>
</feature>
<dbReference type="EMBL" id="JAVRFH010000022">
    <property type="protein sequence ID" value="MDT0612801.1"/>
    <property type="molecule type" value="Genomic_DNA"/>
</dbReference>
<evidence type="ECO:0000256" key="5">
    <source>
        <dbReference type="ARBA" id="ARBA00023136"/>
    </source>
</evidence>
<feature type="region of interest" description="Disordered" evidence="7">
    <location>
        <begin position="779"/>
        <end position="811"/>
    </location>
</feature>
<sequence length="1122" mass="114576">MTGFGGLAGFVLLRARAHRLLLAAALLTVLLTTAVLTTLTAYSGAIGDAALRHALRDPRNTADAALIVKADVPKGGREDADRTVRTGARDVFDGLPVTVRPLVRSGPYGLPETLRPRGERSDDPNLTYFAALDPGQVRVTEGRMPREADGQADGRIEAALPTAAAERLHVRPGTRLALTDRLGGPPVRVEVTGLYRPTEATAPYWRLDDLAGRGVKQGGFTTYGPLLAAPGVLTGGEVSSGPSGWLATADFSSVTTDRTDALRAAARDGTAWLRGRPVLSGTTAAGTSLPEVLDRLDRSLLVSRSTLLVVALQLALLAGCALLLVARLLSAERASELRLLRARGASRARIAGLAALEALLLAVPALVCAPLLAGPLTRLLAGQGSLARIGLRLQVPSWGGGTVWLVAGVAALGCALAVTLPALTASLAARGRARALPAPLRAGADVGLLVVAGVAYWQLSRQTSGAVTGDSTGALGIDPLLVAAPALALLAGTVLTLRLLPPVARLAERRAAGGRGLTSALAGWQLSRRPMRGAGPVLLLVLAVALGMLAVGQGASWDRSQDDQADFRAGAPVRLLAAGSVEPGRTETYAAVPGVTEAAPAARAALPLSGGRTATVLALDTAHAKDTLLLRPDLSPEPARSLLSPLDSEGAPAGAKVPGGTARLGVTATLHGSGADTGTPTGGDADAGTDGHAATTADVTVTVQDGYGTPFRLPAGELAADGRSRTLDLAVSAGPLTVTGLELVMVQPIGRAEQHRLTLEQLTATAADGTVRRLPLPASWTASVRGDGQVSSPNADTSPTKPRMRPSGAPSVEYGTGYVPTDETWAMPAVTVRLNVVQPPPPQITAVATDRFLDSVGARTGQRVDVTLAGRSLPVRIVRSVRALPTTAATEPTGTAGATEATDARAKDGGGLLVDLRSVNRVLQAKDGQSLPPTEWWLRTEPGDAAGVAAALRAFPDLEPGQVVVRDELAGQLRDDPFGAGPETAFAAAAGVAAALAAVGFAVSATGSLRARGAEFAILRALGAPRRRLARTVAVEQGVLLAIALLVGTALGAVLARAVIPLIVLTPEATHPVPDVLVALPATRVAVLLAATALTPLLVTAALALRRADPAATLREQGGEAR</sequence>
<keyword evidence="4 8" id="KW-1133">Transmembrane helix</keyword>
<feature type="transmembrane region" description="Helical" evidence="8">
    <location>
        <begin position="1085"/>
        <end position="1105"/>
    </location>
</feature>
<evidence type="ECO:0000313" key="10">
    <source>
        <dbReference type="EMBL" id="MDT0612801.1"/>
    </source>
</evidence>
<feature type="transmembrane region" description="Helical" evidence="8">
    <location>
        <begin position="1038"/>
        <end position="1065"/>
    </location>
</feature>
<feature type="transmembrane region" description="Helical" evidence="8">
    <location>
        <begin position="307"/>
        <end position="329"/>
    </location>
</feature>
<evidence type="ECO:0000256" key="7">
    <source>
        <dbReference type="SAM" id="MobiDB-lite"/>
    </source>
</evidence>
<feature type="region of interest" description="Disordered" evidence="7">
    <location>
        <begin position="630"/>
        <end position="689"/>
    </location>
</feature>
<comment type="subcellular location">
    <subcellularLocation>
        <location evidence="1">Cell membrane</location>
        <topology evidence="1">Multi-pass membrane protein</topology>
    </subcellularLocation>
</comment>
<dbReference type="PANTHER" id="PTHR30572">
    <property type="entry name" value="MEMBRANE COMPONENT OF TRANSPORTER-RELATED"/>
    <property type="match status" value="1"/>
</dbReference>
<keyword evidence="3 8" id="KW-0812">Transmembrane</keyword>
<dbReference type="PANTHER" id="PTHR30572:SF4">
    <property type="entry name" value="ABC TRANSPORTER PERMEASE YTRF"/>
    <property type="match status" value="1"/>
</dbReference>
<dbReference type="Proteomes" id="UP001180724">
    <property type="component" value="Unassembled WGS sequence"/>
</dbReference>
<evidence type="ECO:0000256" key="4">
    <source>
        <dbReference type="ARBA" id="ARBA00022989"/>
    </source>
</evidence>
<gene>
    <name evidence="10" type="ORF">RM812_21650</name>
</gene>
<dbReference type="InterPro" id="IPR003838">
    <property type="entry name" value="ABC3_permease_C"/>
</dbReference>
<evidence type="ECO:0000313" key="11">
    <source>
        <dbReference type="Proteomes" id="UP001180724"/>
    </source>
</evidence>
<protein>
    <submittedName>
        <fullName evidence="10">FtsX-like permease family protein</fullName>
    </submittedName>
</protein>
<reference evidence="10" key="1">
    <citation type="submission" date="2024-05" db="EMBL/GenBank/DDBJ databases">
        <title>30 novel species of actinomycetes from the DSMZ collection.</title>
        <authorList>
            <person name="Nouioui I."/>
        </authorList>
    </citation>
    <scope>NUCLEOTIDE SEQUENCE</scope>
    <source>
        <strain evidence="10">DSM 40712</strain>
    </source>
</reference>
<feature type="transmembrane region" description="Helical" evidence="8">
    <location>
        <begin position="350"/>
        <end position="373"/>
    </location>
</feature>
<keyword evidence="5 8" id="KW-0472">Membrane</keyword>
<evidence type="ECO:0000256" key="6">
    <source>
        <dbReference type="ARBA" id="ARBA00038076"/>
    </source>
</evidence>
<feature type="transmembrane region" description="Helical" evidence="8">
    <location>
        <begin position="984"/>
        <end position="1003"/>
    </location>
</feature>
<comment type="similarity">
    <text evidence="6">Belongs to the ABC-4 integral membrane protein family.</text>
</comment>
<feature type="domain" description="ABC3 transporter permease C-terminal" evidence="9">
    <location>
        <begin position="309"/>
        <end position="423"/>
    </location>
</feature>
<keyword evidence="2" id="KW-1003">Cell membrane</keyword>
<feature type="domain" description="ABC3 transporter permease C-terminal" evidence="9">
    <location>
        <begin position="989"/>
        <end position="1094"/>
    </location>
</feature>
<dbReference type="Pfam" id="PF02687">
    <property type="entry name" value="FtsX"/>
    <property type="match status" value="2"/>
</dbReference>
<feature type="transmembrane region" description="Helical" evidence="8">
    <location>
        <begin position="440"/>
        <end position="459"/>
    </location>
</feature>
<feature type="transmembrane region" description="Helical" evidence="8">
    <location>
        <begin position="537"/>
        <end position="557"/>
    </location>
</feature>
<name>A0ABU3ARJ4_9ACTN</name>
<comment type="caution">
    <text evidence="10">The sequence shown here is derived from an EMBL/GenBank/DDBJ whole genome shotgun (WGS) entry which is preliminary data.</text>
</comment>
<dbReference type="InterPro" id="IPR050250">
    <property type="entry name" value="Macrolide_Exporter_MacB"/>
</dbReference>
<evidence type="ECO:0000259" key="9">
    <source>
        <dbReference type="Pfam" id="PF02687"/>
    </source>
</evidence>
<organism evidence="10 11">
    <name type="scientific">Streptomyces lancefieldiae</name>
    <dbReference type="NCBI Taxonomy" id="3075520"/>
    <lineage>
        <taxon>Bacteria</taxon>
        <taxon>Bacillati</taxon>
        <taxon>Actinomycetota</taxon>
        <taxon>Actinomycetes</taxon>
        <taxon>Kitasatosporales</taxon>
        <taxon>Streptomycetaceae</taxon>
        <taxon>Streptomyces</taxon>
    </lineage>
</organism>
<feature type="compositionally biased region" description="Polar residues" evidence="7">
    <location>
        <begin position="789"/>
        <end position="800"/>
    </location>
</feature>
<feature type="transmembrane region" description="Helical" evidence="8">
    <location>
        <begin position="479"/>
        <end position="500"/>
    </location>
</feature>